<evidence type="ECO:0000256" key="3">
    <source>
        <dbReference type="ARBA" id="ARBA00005133"/>
    </source>
</evidence>
<dbReference type="EMBL" id="CP015363">
    <property type="protein sequence ID" value="ARD85308.1"/>
    <property type="molecule type" value="Genomic_DNA"/>
</dbReference>
<keyword evidence="10 13" id="KW-0413">Isomerase</keyword>
<evidence type="ECO:0000256" key="7">
    <source>
        <dbReference type="ARBA" id="ARBA00022490"/>
    </source>
</evidence>
<dbReference type="Gene3D" id="3.20.20.70">
    <property type="entry name" value="Aldolase class I"/>
    <property type="match status" value="1"/>
</dbReference>
<dbReference type="EC" id="5.3.1.16" evidence="5"/>
<dbReference type="Pfam" id="PF00977">
    <property type="entry name" value="His_biosynth"/>
    <property type="match status" value="1"/>
</dbReference>
<evidence type="ECO:0000313" key="13">
    <source>
        <dbReference type="EMBL" id="ARD85308.1"/>
    </source>
</evidence>
<dbReference type="GO" id="GO:0000162">
    <property type="term" value="P:L-tryptophan biosynthetic process"/>
    <property type="evidence" value="ECO:0007669"/>
    <property type="project" value="TreeGrafter"/>
</dbReference>
<evidence type="ECO:0000256" key="1">
    <source>
        <dbReference type="ARBA" id="ARBA00000901"/>
    </source>
</evidence>
<evidence type="ECO:0000256" key="12">
    <source>
        <dbReference type="RuleBase" id="RU003657"/>
    </source>
</evidence>
<dbReference type="UniPathway" id="UPA00031">
    <property type="reaction ID" value="UER00009"/>
</dbReference>
<dbReference type="OrthoDB" id="52866at2157"/>
<accession>A0A1V0N587</accession>
<dbReference type="PANTHER" id="PTHR43090">
    <property type="entry name" value="1-(5-PHOSPHORIBOSYL)-5-[(5-PHOSPHORIBOSYLAMINO)METHYLIDENEAMINO] IMIDAZOLE-4-CARBOXAMIDE ISOMERASE"/>
    <property type="match status" value="1"/>
</dbReference>
<evidence type="ECO:0000256" key="5">
    <source>
        <dbReference type="ARBA" id="ARBA00012550"/>
    </source>
</evidence>
<dbReference type="PANTHER" id="PTHR43090:SF7">
    <property type="entry name" value="1-(5-PHOSPHORIBOSYL)-5-[(5-PHOSPHORIBOSYLAMINO)METHYLIDENEAMINO] IMIDAZOLE-4-CARBOXAMIDE ISOMERASE"/>
    <property type="match status" value="1"/>
</dbReference>
<dbReference type="Proteomes" id="UP000192050">
    <property type="component" value="Chromosome"/>
</dbReference>
<evidence type="ECO:0000256" key="4">
    <source>
        <dbReference type="ARBA" id="ARBA00009667"/>
    </source>
</evidence>
<gene>
    <name evidence="13" type="ORF">FAD_1450</name>
</gene>
<organism evidence="13 14">
    <name type="scientific">Ferroplasma acidiphilum</name>
    <dbReference type="NCBI Taxonomy" id="74969"/>
    <lineage>
        <taxon>Archaea</taxon>
        <taxon>Methanobacteriati</taxon>
        <taxon>Thermoplasmatota</taxon>
        <taxon>Thermoplasmata</taxon>
        <taxon>Thermoplasmatales</taxon>
        <taxon>Ferroplasmaceae</taxon>
        <taxon>Ferroplasma</taxon>
    </lineage>
</organism>
<comment type="pathway">
    <text evidence="3">Amino-acid biosynthesis; L-histidine biosynthesis; L-histidine from 5-phospho-alpha-D-ribose 1-diphosphate: step 4/9.</text>
</comment>
<keyword evidence="7" id="KW-0963">Cytoplasm</keyword>
<evidence type="ECO:0000256" key="8">
    <source>
        <dbReference type="ARBA" id="ARBA00022605"/>
    </source>
</evidence>
<evidence type="ECO:0000256" key="10">
    <source>
        <dbReference type="ARBA" id="ARBA00023235"/>
    </source>
</evidence>
<proteinExistence type="inferred from homology"/>
<dbReference type="InterPro" id="IPR044524">
    <property type="entry name" value="Isoase_HisA-like"/>
</dbReference>
<evidence type="ECO:0000256" key="11">
    <source>
        <dbReference type="ARBA" id="ARBA00030547"/>
    </source>
</evidence>
<name>A0A1V0N587_9ARCH</name>
<dbReference type="RefSeq" id="WP_081142913.1">
    <property type="nucleotide sequence ID" value="NZ_CP015363.1"/>
</dbReference>
<dbReference type="CDD" id="cd04732">
    <property type="entry name" value="HisA"/>
    <property type="match status" value="1"/>
</dbReference>
<dbReference type="InterPro" id="IPR006062">
    <property type="entry name" value="His_biosynth"/>
</dbReference>
<evidence type="ECO:0000313" key="14">
    <source>
        <dbReference type="Proteomes" id="UP000192050"/>
    </source>
</evidence>
<evidence type="ECO:0000256" key="9">
    <source>
        <dbReference type="ARBA" id="ARBA00023102"/>
    </source>
</evidence>
<dbReference type="AlphaFoldDB" id="A0A1V0N587"/>
<dbReference type="SUPFAM" id="SSF51366">
    <property type="entry name" value="Ribulose-phoshate binding barrel"/>
    <property type="match status" value="1"/>
</dbReference>
<dbReference type="GO" id="GO:0000105">
    <property type="term" value="P:L-histidine biosynthetic process"/>
    <property type="evidence" value="ECO:0007669"/>
    <property type="project" value="UniProtKB-UniPathway"/>
</dbReference>
<reference evidence="13 14" key="1">
    <citation type="submission" date="2011-10" db="EMBL/GenBank/DDBJ databases">
        <title>Metabolic and evolutionary patterns in the extreme acidophile Ferroplasma acidiphilum.</title>
        <authorList>
            <person name="Golyshina O.V."/>
            <person name="Kozyavkin S.A."/>
            <person name="Tatusov R.L."/>
            <person name="Slesarev A.I."/>
            <person name="Golyshin P.N."/>
        </authorList>
    </citation>
    <scope>NUCLEOTIDE SEQUENCE [LARGE SCALE GENOMIC DNA]</scope>
    <source>
        <strain evidence="14">Y</strain>
    </source>
</reference>
<comment type="catalytic activity">
    <reaction evidence="1">
        <text>1-(5-phospho-beta-D-ribosyl)-5-[(5-phospho-beta-D-ribosylamino)methylideneamino]imidazole-4-carboxamide = 5-[(5-phospho-1-deoxy-D-ribulos-1-ylimino)methylamino]-1-(5-phospho-beta-D-ribosyl)imidazole-4-carboxamide</text>
        <dbReference type="Rhea" id="RHEA:15469"/>
        <dbReference type="ChEBI" id="CHEBI:58435"/>
        <dbReference type="ChEBI" id="CHEBI:58525"/>
        <dbReference type="EC" id="5.3.1.16"/>
    </reaction>
</comment>
<dbReference type="GO" id="GO:0005737">
    <property type="term" value="C:cytoplasm"/>
    <property type="evidence" value="ECO:0007669"/>
    <property type="project" value="UniProtKB-SubCell"/>
</dbReference>
<evidence type="ECO:0000256" key="2">
    <source>
        <dbReference type="ARBA" id="ARBA00004496"/>
    </source>
</evidence>
<dbReference type="InterPro" id="IPR023016">
    <property type="entry name" value="HisA/PriA"/>
</dbReference>
<keyword evidence="8 12" id="KW-0028">Amino-acid biosynthesis</keyword>
<protein>
    <recommendedName>
        <fullName evidence="6">1-(5-phosphoribosyl)-5-[(5-phosphoribosylamino)methylideneamino] imidazole-4-carboxamide isomerase</fullName>
        <ecNumber evidence="5">5.3.1.16</ecNumber>
    </recommendedName>
    <alternativeName>
        <fullName evidence="11">Phosphoribosylformimino-5-aminoimidazole carboxamide ribotide isomerase</fullName>
    </alternativeName>
</protein>
<dbReference type="InterPro" id="IPR013785">
    <property type="entry name" value="Aldolase_TIM"/>
</dbReference>
<dbReference type="InterPro" id="IPR011060">
    <property type="entry name" value="RibuloseP-bd_barrel"/>
</dbReference>
<dbReference type="GO" id="GO:0003949">
    <property type="term" value="F:1-(5-phosphoribosyl)-5-[(5-phosphoribosylamino)methylideneamino]imidazole-4-carboxamide isomerase activity"/>
    <property type="evidence" value="ECO:0007669"/>
    <property type="project" value="UniProtKB-EC"/>
</dbReference>
<comment type="similarity">
    <text evidence="4 12">Belongs to the HisA/HisF family.</text>
</comment>
<dbReference type="GeneID" id="31676943"/>
<dbReference type="KEGG" id="fai:FAD_1450"/>
<sequence>MIDIYPAIDIYNGEAVSLENGKIEKIESFGDPVKFAQKFSSISGKLHIVDLNGAFTGNPANTNLIKSIRKNVKSFIQAGGGYRTMESIETGYSLGIDSIIIGTASLDKKILEEVSEKYKNITISIDAYNGYIKYNGWADGAGISYRDFYSMVKGMANRFIFTAINSDGTGHISRIEKFWDEGYFMYAGGVNSIDDLKKLESMGFNGAIIGKALYNGNIKIEELKCLQNE</sequence>
<dbReference type="STRING" id="74969.FAD_1450"/>
<evidence type="ECO:0000256" key="6">
    <source>
        <dbReference type="ARBA" id="ARBA00018464"/>
    </source>
</evidence>
<keyword evidence="14" id="KW-1185">Reference proteome</keyword>
<keyword evidence="9 12" id="KW-0368">Histidine biosynthesis</keyword>
<comment type="subcellular location">
    <subcellularLocation>
        <location evidence="2">Cytoplasm</location>
    </subcellularLocation>
</comment>